<organism evidence="1 2">
    <name type="scientific">Lactarius akahatsu</name>
    <dbReference type="NCBI Taxonomy" id="416441"/>
    <lineage>
        <taxon>Eukaryota</taxon>
        <taxon>Fungi</taxon>
        <taxon>Dikarya</taxon>
        <taxon>Basidiomycota</taxon>
        <taxon>Agaricomycotina</taxon>
        <taxon>Agaricomycetes</taxon>
        <taxon>Russulales</taxon>
        <taxon>Russulaceae</taxon>
        <taxon>Lactarius</taxon>
    </lineage>
</organism>
<reference evidence="1" key="1">
    <citation type="submission" date="2022-01" db="EMBL/GenBank/DDBJ databases">
        <title>Comparative genomics reveals a dynamic genome evolution in the ectomycorrhizal milk-cap (Lactarius) mushrooms.</title>
        <authorList>
            <consortium name="DOE Joint Genome Institute"/>
            <person name="Lebreton A."/>
            <person name="Tang N."/>
            <person name="Kuo A."/>
            <person name="LaButti K."/>
            <person name="Drula E."/>
            <person name="Barry K."/>
            <person name="Clum A."/>
            <person name="Lipzen A."/>
            <person name="Mousain D."/>
            <person name="Ng V."/>
            <person name="Wang R."/>
            <person name="Wang X."/>
            <person name="Dai Y."/>
            <person name="Henrissat B."/>
            <person name="Grigoriev I.V."/>
            <person name="Guerin-Laguette A."/>
            <person name="Yu F."/>
            <person name="Martin F.M."/>
        </authorList>
    </citation>
    <scope>NUCLEOTIDE SEQUENCE</scope>
    <source>
        <strain evidence="1">QP</strain>
    </source>
</reference>
<keyword evidence="2" id="KW-1185">Reference proteome</keyword>
<comment type="caution">
    <text evidence="1">The sequence shown here is derived from an EMBL/GenBank/DDBJ whole genome shotgun (WGS) entry which is preliminary data.</text>
</comment>
<dbReference type="AlphaFoldDB" id="A0AAD4LA81"/>
<evidence type="ECO:0000313" key="1">
    <source>
        <dbReference type="EMBL" id="KAH8983629.1"/>
    </source>
</evidence>
<gene>
    <name evidence="1" type="ORF">EDB92DRAFT_1559311</name>
</gene>
<sequence>MGGVSTFFKVGVIFPYATAAHLTWVRQQRCSACLGSCTSEMTRTEPMWVGKHMRRDHVADWERRLLLLRVVASAMLLMEWTQCLVVRPQQLNRLRCRMVPSGHLSAPVCMHTVIEPPSCVAIEARVLPHGVGRDALAAPTAVRGSQVTNAAVINVPRLRVNWGCDCD</sequence>
<evidence type="ECO:0000313" key="2">
    <source>
        <dbReference type="Proteomes" id="UP001201163"/>
    </source>
</evidence>
<name>A0AAD4LA81_9AGAM</name>
<dbReference type="Proteomes" id="UP001201163">
    <property type="component" value="Unassembled WGS sequence"/>
</dbReference>
<proteinExistence type="predicted"/>
<accession>A0AAD4LA81</accession>
<protein>
    <submittedName>
        <fullName evidence="1">Uncharacterized protein</fullName>
    </submittedName>
</protein>
<dbReference type="EMBL" id="JAKELL010000086">
    <property type="protein sequence ID" value="KAH8983629.1"/>
    <property type="molecule type" value="Genomic_DNA"/>
</dbReference>